<dbReference type="NCBIfam" id="NF033545">
    <property type="entry name" value="transpos_IS630"/>
    <property type="match status" value="1"/>
</dbReference>
<dbReference type="Pfam" id="PF13358">
    <property type="entry name" value="DDE_3"/>
    <property type="match status" value="1"/>
</dbReference>
<feature type="domain" description="Transposase Synechocystis PCC 6803" evidence="2">
    <location>
        <begin position="5"/>
        <end position="126"/>
    </location>
</feature>
<dbReference type="SUPFAM" id="SSF46689">
    <property type="entry name" value="Homeodomain-like"/>
    <property type="match status" value="1"/>
</dbReference>
<gene>
    <name evidence="4" type="ORF">Rumeso_04107</name>
</gene>
<evidence type="ECO:0000259" key="2">
    <source>
        <dbReference type="Pfam" id="PF01710"/>
    </source>
</evidence>
<dbReference type="Pfam" id="PF01710">
    <property type="entry name" value="HTH_Tnp_IS630"/>
    <property type="match status" value="1"/>
</dbReference>
<feature type="region of interest" description="Disordered" evidence="1">
    <location>
        <begin position="44"/>
        <end position="63"/>
    </location>
</feature>
<dbReference type="InterPro" id="IPR009057">
    <property type="entry name" value="Homeodomain-like_sf"/>
</dbReference>
<dbReference type="EMBL" id="AOSK01000117">
    <property type="protein sequence ID" value="EYD74326.1"/>
    <property type="molecule type" value="Genomic_DNA"/>
</dbReference>
<dbReference type="InterPro" id="IPR047655">
    <property type="entry name" value="Transpos_IS630-like"/>
</dbReference>
<dbReference type="STRING" id="442562.Rumeso_04107"/>
<comment type="caution">
    <text evidence="4">The sequence shown here is derived from an EMBL/GenBank/DDBJ whole genome shotgun (WGS) entry which is preliminary data.</text>
</comment>
<dbReference type="InterPro" id="IPR002622">
    <property type="entry name" value="Transposase_14"/>
</dbReference>
<reference evidence="4 5" key="1">
    <citation type="submission" date="2013-02" db="EMBL/GenBank/DDBJ databases">
        <authorList>
            <person name="Fiebig A."/>
            <person name="Goeker M."/>
            <person name="Klenk H.-P.P."/>
        </authorList>
    </citation>
    <scope>NUCLEOTIDE SEQUENCE [LARGE SCALE GENOMIC DNA]</scope>
    <source>
        <strain evidence="4 5">DSM 19309</strain>
    </source>
</reference>
<evidence type="ECO:0000256" key="1">
    <source>
        <dbReference type="SAM" id="MobiDB-lite"/>
    </source>
</evidence>
<dbReference type="RefSeq" id="WP_037282751.1">
    <property type="nucleotide sequence ID" value="NZ_KK088609.1"/>
</dbReference>
<dbReference type="HOGENOM" id="CLU_056788_1_4_5"/>
<evidence type="ECO:0000313" key="4">
    <source>
        <dbReference type="EMBL" id="EYD74326.1"/>
    </source>
</evidence>
<organism evidence="4 5">
    <name type="scientific">Rubellimicrobium mesophilum DSM 19309</name>
    <dbReference type="NCBI Taxonomy" id="442562"/>
    <lineage>
        <taxon>Bacteria</taxon>
        <taxon>Pseudomonadati</taxon>
        <taxon>Pseudomonadota</taxon>
        <taxon>Alphaproteobacteria</taxon>
        <taxon>Rhodobacterales</taxon>
        <taxon>Roseobacteraceae</taxon>
        <taxon>Rubellimicrobium</taxon>
    </lineage>
</organism>
<dbReference type="PANTHER" id="PTHR46564">
    <property type="entry name" value="TRANSPOSASE"/>
    <property type="match status" value="1"/>
</dbReference>
<dbReference type="GO" id="GO:0003676">
    <property type="term" value="F:nucleic acid binding"/>
    <property type="evidence" value="ECO:0007669"/>
    <property type="project" value="InterPro"/>
</dbReference>
<evidence type="ECO:0000313" key="5">
    <source>
        <dbReference type="Proteomes" id="UP000019666"/>
    </source>
</evidence>
<name>A0A017HIY8_9RHOB</name>
<dbReference type="InterPro" id="IPR038717">
    <property type="entry name" value="Tc1-like_DDE_dom"/>
</dbReference>
<dbReference type="OrthoDB" id="565387at2"/>
<dbReference type="PANTHER" id="PTHR46564:SF1">
    <property type="entry name" value="TRANSPOSASE"/>
    <property type="match status" value="1"/>
</dbReference>
<dbReference type="Gene3D" id="3.30.420.10">
    <property type="entry name" value="Ribonuclease H-like superfamily/Ribonuclease H"/>
    <property type="match status" value="1"/>
</dbReference>
<dbReference type="Proteomes" id="UP000019666">
    <property type="component" value="Unassembled WGS sequence"/>
</dbReference>
<accession>A0A017HIY8</accession>
<feature type="domain" description="Tc1-like transposase DDE" evidence="3">
    <location>
        <begin position="149"/>
        <end position="289"/>
    </location>
</feature>
<dbReference type="InterPro" id="IPR036397">
    <property type="entry name" value="RNaseH_sf"/>
</dbReference>
<dbReference type="PATRIC" id="fig|442562.3.peg.4044"/>
<proteinExistence type="predicted"/>
<protein>
    <submittedName>
        <fullName evidence="4">Mobile element protein</fullName>
    </submittedName>
</protein>
<sequence>MGRPYSMDLRERLVAYVEAGHSCRAAARVFGVSASTAVRLAAAHRERGDVSPKPQGRAPGAAGKLAPHKAFLLEIVQAEPDITLEELAGALREAHGVRVQLSSLHRALRRAGTSYKKGLVAQERDRADVRHRRQDWVRRQRWMREFPHRLVFLDETSVRTGLTRLRGRCPRGERLYGSTPFGRWHSQTFVAGLTCDELIAPWIIPGAMDGDAFDTYVETQLAPVLAPGTVVILDNLSTHRSPRAAASLRQRGCWFLFLPPYSPDLNPIEMAFSKLKAHLRRREARSFERVLEALGSICHLFTSTECQNYFRAAGYAPD</sequence>
<keyword evidence="5" id="KW-1185">Reference proteome</keyword>
<evidence type="ECO:0000259" key="3">
    <source>
        <dbReference type="Pfam" id="PF13358"/>
    </source>
</evidence>
<dbReference type="AlphaFoldDB" id="A0A017HIY8"/>